<protein>
    <submittedName>
        <fullName evidence="1">Uncharacterized protein</fullName>
    </submittedName>
</protein>
<dbReference type="EMBL" id="LAZR01000836">
    <property type="protein sequence ID" value="KKN56640.1"/>
    <property type="molecule type" value="Genomic_DNA"/>
</dbReference>
<gene>
    <name evidence="1" type="ORF">LCGC14_0570520</name>
</gene>
<sequence length="65" mass="7675">MDNKELANTVRVKVGELNRVLKEAMENDLRVYLRVYLNLEKSSIVSTEYQTKEIKVDRINALKEY</sequence>
<organism evidence="1">
    <name type="scientific">marine sediment metagenome</name>
    <dbReference type="NCBI Taxonomy" id="412755"/>
    <lineage>
        <taxon>unclassified sequences</taxon>
        <taxon>metagenomes</taxon>
        <taxon>ecological metagenomes</taxon>
    </lineage>
</organism>
<accession>A0A0F9RJE3</accession>
<dbReference type="AlphaFoldDB" id="A0A0F9RJE3"/>
<name>A0A0F9RJE3_9ZZZZ</name>
<reference evidence="1" key="1">
    <citation type="journal article" date="2015" name="Nature">
        <title>Complex archaea that bridge the gap between prokaryotes and eukaryotes.</title>
        <authorList>
            <person name="Spang A."/>
            <person name="Saw J.H."/>
            <person name="Jorgensen S.L."/>
            <person name="Zaremba-Niedzwiedzka K."/>
            <person name="Martijn J."/>
            <person name="Lind A.E."/>
            <person name="van Eijk R."/>
            <person name="Schleper C."/>
            <person name="Guy L."/>
            <person name="Ettema T.J."/>
        </authorList>
    </citation>
    <scope>NUCLEOTIDE SEQUENCE</scope>
</reference>
<evidence type="ECO:0000313" key="1">
    <source>
        <dbReference type="EMBL" id="KKN56640.1"/>
    </source>
</evidence>
<comment type="caution">
    <text evidence="1">The sequence shown here is derived from an EMBL/GenBank/DDBJ whole genome shotgun (WGS) entry which is preliminary data.</text>
</comment>
<proteinExistence type="predicted"/>